<dbReference type="Proteomes" id="UP000305401">
    <property type="component" value="Unassembled WGS sequence"/>
</dbReference>
<reference evidence="1" key="1">
    <citation type="submission" date="2019-04" db="EMBL/GenBank/DDBJ databases">
        <title>Microbes associate with the intestines of laboratory mice.</title>
        <authorList>
            <person name="Navarre W."/>
            <person name="Wong E."/>
            <person name="Huang K.C."/>
            <person name="Tropini C."/>
            <person name="Ng K."/>
            <person name="Yu B."/>
        </authorList>
    </citation>
    <scope>NUCLEOTIDE SEQUENCE</scope>
    <source>
        <strain evidence="1">NM86_A22</strain>
    </source>
</reference>
<keyword evidence="2" id="KW-1185">Reference proteome</keyword>
<organism evidence="1 2">
    <name type="scientific">Muribaculum caecicola</name>
    <dbReference type="NCBI Taxonomy" id="3038144"/>
    <lineage>
        <taxon>Bacteria</taxon>
        <taxon>Pseudomonadati</taxon>
        <taxon>Bacteroidota</taxon>
        <taxon>Bacteroidia</taxon>
        <taxon>Bacteroidales</taxon>
        <taxon>Muribaculaceae</taxon>
        <taxon>Muribaculum</taxon>
    </lineage>
</organism>
<name>A0AC61S7V8_9BACT</name>
<protein>
    <submittedName>
        <fullName evidence="1">Uncharacterized protein</fullName>
    </submittedName>
</protein>
<evidence type="ECO:0000313" key="1">
    <source>
        <dbReference type="EMBL" id="THG54597.1"/>
    </source>
</evidence>
<proteinExistence type="predicted"/>
<accession>A0AC61S7V8</accession>
<evidence type="ECO:0000313" key="2">
    <source>
        <dbReference type="Proteomes" id="UP000305401"/>
    </source>
</evidence>
<comment type="caution">
    <text evidence="1">The sequence shown here is derived from an EMBL/GenBank/DDBJ whole genome shotgun (WGS) entry which is preliminary data.</text>
</comment>
<sequence>MEMSGVVSFSRKYAGCFLLVMVALVYGVFSYLVPFQLDDIWYADLYKGFNDGSGRFSFGEFCETGLYHWLHQNGRLGNLLCPLFVAVFPKWLTAFFVGLCSALLYCVSVKLYAGSRRVGITELLLFLLAFAVLLPWHDNIMVADFALNYLLSALFNVLFILLFSGMQACRHVAGKFFLLASVSVAFMAGWMHEGVSLPVLCGLTVLLVRRHFKFVAFEWVLAISYAAGAVLVAFSPGLWGRIDGVDVGGVSFSVRHMLRTLALCFPVSGFLTAVVCTGCLCKRLRERIGNVISSDLFVLSVCIMVSSYFIVIFSKASFRAAFFSELLGIVLVFRLSVNLIPSFCRRVRIAACGLCIVVLCAFYSGVLFWQYRIYEQCRYIYVELENRPVLFADMVEYSPWYTLGQTTDGLWRNPLQFHVLNEHYGANKQVVVLPYSLKGFDCDRAVALGGDAGAVVYEGYTLIPQNDALAAESQHQPYGEMYMNAGFRVKNSDGREYGIYSALIGFNDKDGCVWYLLRPDRWYWNDAFVSVDFD</sequence>
<dbReference type="EMBL" id="SSTG01000014">
    <property type="protein sequence ID" value="THG54597.1"/>
    <property type="molecule type" value="Genomic_DNA"/>
</dbReference>
<gene>
    <name evidence="1" type="ORF">E5990_02375</name>
</gene>